<dbReference type="PANTHER" id="PTHR42996:SF1">
    <property type="entry name" value="PHOSPHATE-BINDING PROTEIN PSTS"/>
    <property type="match status" value="1"/>
</dbReference>
<reference evidence="1 2" key="1">
    <citation type="submission" date="2024-02" db="EMBL/GenBank/DDBJ databases">
        <authorList>
            <person name="Chen Y."/>
            <person name="Shah S."/>
            <person name="Dougan E. K."/>
            <person name="Thang M."/>
            <person name="Chan C."/>
        </authorList>
    </citation>
    <scope>NUCLEOTIDE SEQUENCE [LARGE SCALE GENOMIC DNA]</scope>
</reference>
<feature type="non-terminal residue" evidence="1">
    <location>
        <position position="1"/>
    </location>
</feature>
<dbReference type="EMBL" id="CAXAMM010008720">
    <property type="protein sequence ID" value="CAK9018250.1"/>
    <property type="molecule type" value="Genomic_DNA"/>
</dbReference>
<sequence length="323" mass="35731">AMTLKLSQVKLLLDSSSVPVEATPASVAFGVMENGLQFGDNGDPVSRLTADIHNARSPLAWPISGYTYIVVRKNTTRFGGDCRNRVQTFKYSEWLCSEAVVEEIAASHGFAELPFGVRSFVLDKIRTQFLCNGEPIFQEPKTFETVVQVNPALRPLIQLILRLCRSVNDLTAFTFDEQTGKVIKTDLVARMDTPTLTINFARNVPMTSDSTHAVRLFQIPMTVAFSLCGNEEDCAFHGVDVSVTVKTLARILDGSIGFWDDPLIKATKDESTVSLPHEEIAVFRTSDAAERAWDVELEFIRRDTEFGGYFAQTDTAASFLDAA</sequence>
<dbReference type="PANTHER" id="PTHR42996">
    <property type="entry name" value="PHOSPHATE-BINDING PROTEIN PSTS"/>
    <property type="match status" value="1"/>
</dbReference>
<dbReference type="InterPro" id="IPR050962">
    <property type="entry name" value="Phosphate-bind_PstS"/>
</dbReference>
<dbReference type="Gene3D" id="3.40.190.10">
    <property type="entry name" value="Periplasmic binding protein-like II"/>
    <property type="match status" value="4"/>
</dbReference>
<evidence type="ECO:0000313" key="2">
    <source>
        <dbReference type="Proteomes" id="UP001642464"/>
    </source>
</evidence>
<name>A0ABP0JUU3_9DINO</name>
<gene>
    <name evidence="1" type="ORF">SCF082_LOCUS14001</name>
</gene>
<protein>
    <submittedName>
        <fullName evidence="1">G_PROTEIN_RECEP_F3_4 domain-containing protein</fullName>
    </submittedName>
</protein>
<accession>A0ABP0JUU3</accession>
<dbReference type="Proteomes" id="UP001642464">
    <property type="component" value="Unassembled WGS sequence"/>
</dbReference>
<evidence type="ECO:0000313" key="1">
    <source>
        <dbReference type="EMBL" id="CAK9018250.1"/>
    </source>
</evidence>
<comment type="caution">
    <text evidence="1">The sequence shown here is derived from an EMBL/GenBank/DDBJ whole genome shotgun (WGS) entry which is preliminary data.</text>
</comment>
<keyword evidence="2" id="KW-1185">Reference proteome</keyword>
<organism evidence="1 2">
    <name type="scientific">Durusdinium trenchii</name>
    <dbReference type="NCBI Taxonomy" id="1381693"/>
    <lineage>
        <taxon>Eukaryota</taxon>
        <taxon>Sar</taxon>
        <taxon>Alveolata</taxon>
        <taxon>Dinophyceae</taxon>
        <taxon>Suessiales</taxon>
        <taxon>Symbiodiniaceae</taxon>
        <taxon>Durusdinium</taxon>
    </lineage>
</organism>
<proteinExistence type="predicted"/>